<evidence type="ECO:0000313" key="4">
    <source>
        <dbReference type="Proteomes" id="UP001149090"/>
    </source>
</evidence>
<evidence type="ECO:0000256" key="2">
    <source>
        <dbReference type="SAM" id="MobiDB-lite"/>
    </source>
</evidence>
<feature type="compositionally biased region" description="Low complexity" evidence="2">
    <location>
        <begin position="216"/>
        <end position="231"/>
    </location>
</feature>
<feature type="coiled-coil region" evidence="1">
    <location>
        <begin position="123"/>
        <end position="192"/>
    </location>
</feature>
<comment type="caution">
    <text evidence="3">The sequence shown here is derived from an EMBL/GenBank/DDBJ whole genome shotgun (WGS) entry which is preliminary data.</text>
</comment>
<dbReference type="Proteomes" id="UP001149090">
    <property type="component" value="Unassembled WGS sequence"/>
</dbReference>
<accession>A0A9Q0LTF2</accession>
<feature type="region of interest" description="Disordered" evidence="2">
    <location>
        <begin position="211"/>
        <end position="231"/>
    </location>
</feature>
<reference evidence="3" key="1">
    <citation type="submission" date="2022-10" db="EMBL/GenBank/DDBJ databases">
        <title>Novel sulphate-reducing endosymbionts in the free-living metamonad Anaeramoeba.</title>
        <authorList>
            <person name="Jerlstrom-Hultqvist J."/>
            <person name="Cepicka I."/>
            <person name="Gallot-Lavallee L."/>
            <person name="Salas-Leiva D."/>
            <person name="Curtis B.A."/>
            <person name="Zahonova K."/>
            <person name="Pipaliya S."/>
            <person name="Dacks J."/>
            <person name="Roger A.J."/>
        </authorList>
    </citation>
    <scope>NUCLEOTIDE SEQUENCE</scope>
    <source>
        <strain evidence="3">BMAN</strain>
    </source>
</reference>
<dbReference type="AlphaFoldDB" id="A0A9Q0LTF2"/>
<evidence type="ECO:0000256" key="1">
    <source>
        <dbReference type="SAM" id="Coils"/>
    </source>
</evidence>
<organism evidence="3 4">
    <name type="scientific">Anaeramoeba ignava</name>
    <name type="common">Anaerobic marine amoeba</name>
    <dbReference type="NCBI Taxonomy" id="1746090"/>
    <lineage>
        <taxon>Eukaryota</taxon>
        <taxon>Metamonada</taxon>
        <taxon>Anaeramoebidae</taxon>
        <taxon>Anaeramoeba</taxon>
    </lineage>
</organism>
<protein>
    <submittedName>
        <fullName evidence="3">Structural maintenance of chromosomes protein</fullName>
    </submittedName>
</protein>
<name>A0A9Q0LTF2_ANAIG</name>
<gene>
    <name evidence="3" type="ORF">M0811_05679</name>
</gene>
<proteinExistence type="predicted"/>
<evidence type="ECO:0000313" key="3">
    <source>
        <dbReference type="EMBL" id="KAJ5077580.1"/>
    </source>
</evidence>
<feature type="coiled-coil region" evidence="1">
    <location>
        <begin position="29"/>
        <end position="80"/>
    </location>
</feature>
<dbReference type="EMBL" id="JAPDFW010000057">
    <property type="protein sequence ID" value="KAJ5077580.1"/>
    <property type="molecule type" value="Genomic_DNA"/>
</dbReference>
<keyword evidence="1" id="KW-0175">Coiled coil</keyword>
<keyword evidence="4" id="KW-1185">Reference proteome</keyword>
<sequence>MQFSDLIYKNLLIKNQLEKITFEPVVEAVQSSVNQLHKQQSKLEKLKETEKEIEKETQELKEQKSNHEMRKKNREEVQDQISFVIAQLVEMLESLQPYVEIDPSTERKVTQLQNQLNHKRNFFDSLKKTTDDLMNEKKNQEENFIKNHDDLDNAKKNMIYLISEKEKLEKLFQKKTQELKQLQTKVRIVDDEFFVLKQRQLDQLNSQILSQKKSAQNFHSSNSNSKNHQKK</sequence>